<dbReference type="Pfam" id="PF06898">
    <property type="entry name" value="YqfD"/>
    <property type="match status" value="1"/>
</dbReference>
<feature type="transmembrane region" description="Helical" evidence="1">
    <location>
        <begin position="87"/>
        <end position="108"/>
    </location>
</feature>
<evidence type="ECO:0000313" key="3">
    <source>
        <dbReference type="Proteomes" id="UP001430637"/>
    </source>
</evidence>
<keyword evidence="1" id="KW-0812">Transmembrane</keyword>
<reference evidence="2" key="1">
    <citation type="submission" date="2021-10" db="EMBL/GenBank/DDBJ databases">
        <title>Anaerobic single-cell dispensing facilitates the cultivation of human gut bacteria.</title>
        <authorList>
            <person name="Afrizal A."/>
        </authorList>
    </citation>
    <scope>NUCLEOTIDE SEQUENCE</scope>
    <source>
        <strain evidence="2">CLA-AA-H233</strain>
    </source>
</reference>
<proteinExistence type="predicted"/>
<protein>
    <submittedName>
        <fullName evidence="2">Sporulation protein YqfD</fullName>
    </submittedName>
</protein>
<evidence type="ECO:0000313" key="2">
    <source>
        <dbReference type="EMBL" id="MCC2199286.1"/>
    </source>
</evidence>
<keyword evidence="3" id="KW-1185">Reference proteome</keyword>
<evidence type="ECO:0000256" key="1">
    <source>
        <dbReference type="SAM" id="Phobius"/>
    </source>
</evidence>
<dbReference type="InterPro" id="IPR010690">
    <property type="entry name" value="YqfD"/>
</dbReference>
<organism evidence="2 3">
    <name type="scientific">Faecalibacterium butyricigenerans</name>
    <dbReference type="NCBI Taxonomy" id="1851427"/>
    <lineage>
        <taxon>Bacteria</taxon>
        <taxon>Bacillati</taxon>
        <taxon>Bacillota</taxon>
        <taxon>Clostridia</taxon>
        <taxon>Eubacteriales</taxon>
        <taxon>Oscillospiraceae</taxon>
        <taxon>Faecalibacterium</taxon>
    </lineage>
</organism>
<dbReference type="RefSeq" id="WP_227620860.1">
    <property type="nucleotide sequence ID" value="NZ_JAJEQL010000010.1"/>
</dbReference>
<comment type="caution">
    <text evidence="2">The sequence shown here is derived from an EMBL/GenBank/DDBJ whole genome shotgun (WGS) entry which is preliminary data.</text>
</comment>
<accession>A0ABS8FA44</accession>
<sequence>MELIQHWAGISFSAQNGDPEGLLTAAAAGSLPLSDVVPRPGGFSARCAAWHYRKLAALARKRRVRLRIQKRCGLFFRLRPLFQRRGLWAGCLVFLPLLLWLQGFVWFIEPVGLTPGQQARAAVVLWETGLFPGNVVTQDKLTAGEYALLQSGEFSWASLNFTKGKLVAEAAVAKPVPDIAAGTLHGLRAKVSGTVVSTNLVSGTMLVVPGQAVEAGQGLIGTARTERDRTLIFQPAAGIVRAQFEWEDEQEAALTLPTEQLTGRQTVRRTLFWNGQSIALPSLHPVPTASEAKAVIRHDQPEAFGIPFPCFIEETSYYYKEVVDLERTEEQALAIARLQSKQALQANWPDFELLARKEDVSVEESTLHYRVVYTIVANICK</sequence>
<dbReference type="EMBL" id="JAJEQL010000010">
    <property type="protein sequence ID" value="MCC2199286.1"/>
    <property type="molecule type" value="Genomic_DNA"/>
</dbReference>
<name>A0ABS8FA44_9FIRM</name>
<keyword evidence="1" id="KW-0472">Membrane</keyword>
<keyword evidence="1" id="KW-1133">Transmembrane helix</keyword>
<gene>
    <name evidence="2" type="ORF">LKD23_05860</name>
</gene>
<dbReference type="Proteomes" id="UP001430637">
    <property type="component" value="Unassembled WGS sequence"/>
</dbReference>